<proteinExistence type="predicted"/>
<dbReference type="Proteomes" id="UP000678237">
    <property type="component" value="Unassembled WGS sequence"/>
</dbReference>
<accession>A0A7J4JDR7</accession>
<dbReference type="InterPro" id="IPR021799">
    <property type="entry name" value="PIN-like_prokaryotic"/>
</dbReference>
<sequence length="226" mass="25544">MAQKLVFDSSTIISISEKCLTRLLKGLGQEGAVSFVIPQSVYAETVERPLHIKRFELGALRIQQAVDEGWIEIIPGNAAVKQLTGKILDSANTLFFAKGKPLTIIQKGEAETLALCKNLRAHMVAIDERTTRMLIEDPWRLQNYVAYKHQQDIKLNEGRLKEFIKLLSDIRVVRSVELIALAYERGYFEEVLPRNRQALEAALFALKFGGCAVSSQEIEEFLRAKR</sequence>
<dbReference type="Proteomes" id="UP000564964">
    <property type="component" value="Unassembled WGS sequence"/>
</dbReference>
<reference evidence="2" key="3">
    <citation type="submission" date="2021-05" db="EMBL/GenBank/DDBJ databases">
        <title>Protein family content uncovers lineage relationships and bacterial pathway maintenance mechanisms in DPANN archaea.</title>
        <authorList>
            <person name="Castelle C.J."/>
            <person name="Meheust R."/>
            <person name="Jaffe A.L."/>
            <person name="Seitz K."/>
            <person name="Gong X."/>
            <person name="Baker B.J."/>
            <person name="Banfield J.F."/>
        </authorList>
    </citation>
    <scope>NUCLEOTIDE SEQUENCE</scope>
    <source>
        <strain evidence="2">RIFCSPLOWO2_01_FULL_58_19</strain>
    </source>
</reference>
<evidence type="ECO:0000313" key="3">
    <source>
        <dbReference type="Proteomes" id="UP000564964"/>
    </source>
</evidence>
<dbReference type="EMBL" id="DUGH01000015">
    <property type="protein sequence ID" value="HIH15902.1"/>
    <property type="molecule type" value="Genomic_DNA"/>
</dbReference>
<dbReference type="Pfam" id="PF11848">
    <property type="entry name" value="DUF3368"/>
    <property type="match status" value="1"/>
</dbReference>
<reference evidence="2" key="2">
    <citation type="submission" date="2021-03" db="EMBL/GenBank/DDBJ databases">
        <authorList>
            <person name="Jaffe A."/>
        </authorList>
    </citation>
    <scope>NUCLEOTIDE SEQUENCE</scope>
    <source>
        <strain evidence="2">RIFCSPLOWO2_01_FULL_58_19</strain>
    </source>
</reference>
<evidence type="ECO:0000313" key="1">
    <source>
        <dbReference type="EMBL" id="HIH15902.1"/>
    </source>
</evidence>
<dbReference type="AlphaFoldDB" id="A0A7J4JDR7"/>
<evidence type="ECO:0008006" key="4">
    <source>
        <dbReference type="Google" id="ProtNLM"/>
    </source>
</evidence>
<organism evidence="1 3">
    <name type="scientific">Candidatus Iainarchaeum sp</name>
    <dbReference type="NCBI Taxonomy" id="3101447"/>
    <lineage>
        <taxon>Archaea</taxon>
        <taxon>Candidatus Iainarchaeota</taxon>
        <taxon>Candidatus Iainarchaeia</taxon>
        <taxon>Candidatus Iainarchaeales</taxon>
        <taxon>Candidatus Iainarchaeaceae</taxon>
        <taxon>Candidatus Iainarchaeum</taxon>
    </lineage>
</organism>
<evidence type="ECO:0000313" key="2">
    <source>
        <dbReference type="EMBL" id="MBS3063784.1"/>
    </source>
</evidence>
<name>A0A7J4JDR7_9ARCH</name>
<dbReference type="EMBL" id="JAGVWE010000007">
    <property type="protein sequence ID" value="MBS3063784.1"/>
    <property type="molecule type" value="Genomic_DNA"/>
</dbReference>
<comment type="caution">
    <text evidence="1">The sequence shown here is derived from an EMBL/GenBank/DDBJ whole genome shotgun (WGS) entry which is preliminary data.</text>
</comment>
<protein>
    <recommendedName>
        <fullName evidence="4">PIN domain-containing protein</fullName>
    </recommendedName>
</protein>
<reference evidence="1" key="1">
    <citation type="journal article" date="2020" name="bioRxiv">
        <title>A rank-normalized archaeal taxonomy based on genome phylogeny resolves widespread incomplete and uneven classifications.</title>
        <authorList>
            <person name="Rinke C."/>
            <person name="Chuvochina M."/>
            <person name="Mussig A.J."/>
            <person name="Chaumeil P.-A."/>
            <person name="Waite D.W."/>
            <person name="Whitman W.B."/>
            <person name="Parks D.H."/>
            <person name="Hugenholtz P."/>
        </authorList>
    </citation>
    <scope>NUCLEOTIDE SEQUENCE</scope>
    <source>
        <strain evidence="1">UBA10219</strain>
    </source>
</reference>
<gene>
    <name evidence="1" type="ORF">HA252_00670</name>
    <name evidence="2" type="ORF">J4203_08050</name>
</gene>